<proteinExistence type="predicted"/>
<dbReference type="eggNOG" id="ENOG5031K0D">
    <property type="taxonomic scope" value="Bacteria"/>
</dbReference>
<dbReference type="RefSeq" id="WP_035725807.1">
    <property type="nucleotide sequence ID" value="NZ_BAVS01000038.1"/>
</dbReference>
<comment type="caution">
    <text evidence="2">The sequence shown here is derived from an EMBL/GenBank/DDBJ whole genome shotgun (WGS) entry which is preliminary data.</text>
</comment>
<reference evidence="2 3" key="1">
    <citation type="journal article" date="2014" name="Genome Announc.">
        <title>Draft Genome Sequence of the Boron-Tolerant and Moderately Halotolerant Bacterium Gracilibacillus boraciitolerans JCM 21714T.</title>
        <authorList>
            <person name="Ahmed I."/>
            <person name="Oshima K."/>
            <person name="Suda W."/>
            <person name="Kitamura K."/>
            <person name="Iida T."/>
            <person name="Ohmori Y."/>
            <person name="Fujiwara T."/>
            <person name="Hattori M."/>
            <person name="Ohkuma M."/>
        </authorList>
    </citation>
    <scope>NUCLEOTIDE SEQUENCE [LARGE SCALE GENOMIC DNA]</scope>
    <source>
        <strain evidence="2 3">JCM 21714</strain>
    </source>
</reference>
<dbReference type="PROSITE" id="PS50965">
    <property type="entry name" value="NERD"/>
    <property type="match status" value="1"/>
</dbReference>
<organism evidence="2 3">
    <name type="scientific">Gracilibacillus boraciitolerans JCM 21714</name>
    <dbReference type="NCBI Taxonomy" id="1298598"/>
    <lineage>
        <taxon>Bacteria</taxon>
        <taxon>Bacillati</taxon>
        <taxon>Bacillota</taxon>
        <taxon>Bacilli</taxon>
        <taxon>Bacillales</taxon>
        <taxon>Bacillaceae</taxon>
        <taxon>Gracilibacillus</taxon>
    </lineage>
</organism>
<sequence length="319" mass="37553">MIPPSSIKLSKHEALLQRLSEHHPPLYPMIYERYRRFDSGQTGEANLEYYLHQTQLTDLQLLNGLRIEKQYPFQIDWLVLGLGFRILLEVKNITGTIYFDPHSRQLIREKDDTKNIFPDPLFQVERQYVHLRNFLLSQNIKQLPTYTAAVFVNRNAELQLHDYPERHRIMIAQAIPSFIEKLASNHYAEISCSQNQQIASFLTNQHKEAFFPILEKYEIAWEDIIKGVRCPHCQQYAMKRDRMRWQCPLCGVRSANAHLQTLFELALLTENRITNKLAREFLQVASQDLIKKILNRSPLICIGKTKGAYYKHIDLIDYL</sequence>
<evidence type="ECO:0000313" key="2">
    <source>
        <dbReference type="EMBL" id="GAE95083.1"/>
    </source>
</evidence>
<keyword evidence="3" id="KW-1185">Reference proteome</keyword>
<evidence type="ECO:0000259" key="1">
    <source>
        <dbReference type="PROSITE" id="PS50965"/>
    </source>
</evidence>
<feature type="domain" description="NERD" evidence="1">
    <location>
        <begin position="39"/>
        <end position="154"/>
    </location>
</feature>
<gene>
    <name evidence="2" type="ORF">JCM21714_4292</name>
</gene>
<dbReference type="Pfam" id="PF08378">
    <property type="entry name" value="NERD"/>
    <property type="match status" value="1"/>
</dbReference>
<dbReference type="InterPro" id="IPR011528">
    <property type="entry name" value="NERD"/>
</dbReference>
<dbReference type="Proteomes" id="UP000019102">
    <property type="component" value="Unassembled WGS sequence"/>
</dbReference>
<evidence type="ECO:0000313" key="3">
    <source>
        <dbReference type="Proteomes" id="UP000019102"/>
    </source>
</evidence>
<accession>W4VQD5</accession>
<dbReference type="EMBL" id="BAVS01000038">
    <property type="protein sequence ID" value="GAE95083.1"/>
    <property type="molecule type" value="Genomic_DNA"/>
</dbReference>
<name>W4VQD5_9BACI</name>
<protein>
    <recommendedName>
        <fullName evidence="1">NERD domain-containing protein</fullName>
    </recommendedName>
</protein>
<dbReference type="OrthoDB" id="569879at2"/>
<dbReference type="AlphaFoldDB" id="W4VQD5"/>
<dbReference type="STRING" id="1298598.JCM21714_4292"/>